<proteinExistence type="predicted"/>
<feature type="region of interest" description="Disordered" evidence="1">
    <location>
        <begin position="231"/>
        <end position="258"/>
    </location>
</feature>
<evidence type="ECO:0000313" key="3">
    <source>
        <dbReference type="Proteomes" id="UP000007879"/>
    </source>
</evidence>
<reference evidence="3" key="1">
    <citation type="journal article" date="2010" name="Nature">
        <title>The Amphimedon queenslandica genome and the evolution of animal complexity.</title>
        <authorList>
            <person name="Srivastava M."/>
            <person name="Simakov O."/>
            <person name="Chapman J."/>
            <person name="Fahey B."/>
            <person name="Gauthier M.E."/>
            <person name="Mitros T."/>
            <person name="Richards G.S."/>
            <person name="Conaco C."/>
            <person name="Dacre M."/>
            <person name="Hellsten U."/>
            <person name="Larroux C."/>
            <person name="Putnam N.H."/>
            <person name="Stanke M."/>
            <person name="Adamska M."/>
            <person name="Darling A."/>
            <person name="Degnan S.M."/>
            <person name="Oakley T.H."/>
            <person name="Plachetzki D.C."/>
            <person name="Zhai Y."/>
            <person name="Adamski M."/>
            <person name="Calcino A."/>
            <person name="Cummins S.F."/>
            <person name="Goodstein D.M."/>
            <person name="Harris C."/>
            <person name="Jackson D.J."/>
            <person name="Leys S.P."/>
            <person name="Shu S."/>
            <person name="Woodcroft B.J."/>
            <person name="Vervoort M."/>
            <person name="Kosik K.S."/>
            <person name="Manning G."/>
            <person name="Degnan B.M."/>
            <person name="Rokhsar D.S."/>
        </authorList>
    </citation>
    <scope>NUCLEOTIDE SEQUENCE [LARGE SCALE GENOMIC DNA]</scope>
</reference>
<evidence type="ECO:0000256" key="1">
    <source>
        <dbReference type="SAM" id="MobiDB-lite"/>
    </source>
</evidence>
<accession>A0AAN0JJU9</accession>
<dbReference type="AlphaFoldDB" id="A0AAN0JJU9"/>
<reference evidence="2" key="2">
    <citation type="submission" date="2024-06" db="UniProtKB">
        <authorList>
            <consortium name="EnsemblMetazoa"/>
        </authorList>
    </citation>
    <scope>IDENTIFICATION</scope>
</reference>
<dbReference type="GeneID" id="109585357"/>
<feature type="compositionally biased region" description="Polar residues" evidence="1">
    <location>
        <begin position="231"/>
        <end position="250"/>
    </location>
</feature>
<dbReference type="EnsemblMetazoa" id="XM_020001399.1">
    <property type="protein sequence ID" value="XP_019856958.1"/>
    <property type="gene ID" value="LOC109585357"/>
</dbReference>
<name>A0AAN0JJU9_AMPQE</name>
<protein>
    <submittedName>
        <fullName evidence="2">Uncharacterized protein</fullName>
    </submittedName>
</protein>
<evidence type="ECO:0000313" key="2">
    <source>
        <dbReference type="EnsemblMetazoa" id="XP_019856958.1"/>
    </source>
</evidence>
<dbReference type="Proteomes" id="UP000007879">
    <property type="component" value="Unassembled WGS sequence"/>
</dbReference>
<keyword evidence="3" id="KW-1185">Reference proteome</keyword>
<sequence>MPGKRSKKRIGVLKKNTRPRKAVDKTASMEIGDGSCNDIVDNLSTVCTSIDRATDTIDDMGGDHSFVTCAYGLVSSLTDWHVTAMDEKVQVFHLKHNTSSSSVPVAVSKVLTVNNDYTWCCQMNGLTVPHSCSALSSFPDIISIHDFSHLLTSIMMNTVCPSNDDSRFVKFCELKNGKLLSVSKKVVAVLDKSDLEVTVRHISCHVLVVNGRRCSVCTKYRSRLRSMVSSFERSKQPLSKTPSICTPQQKLQRKSLRR</sequence>
<dbReference type="RefSeq" id="XP_019856958.1">
    <property type="nucleotide sequence ID" value="XM_020001399.1"/>
</dbReference>
<dbReference type="KEGG" id="aqu:109585357"/>
<organism evidence="2 3">
    <name type="scientific">Amphimedon queenslandica</name>
    <name type="common">Sponge</name>
    <dbReference type="NCBI Taxonomy" id="400682"/>
    <lineage>
        <taxon>Eukaryota</taxon>
        <taxon>Metazoa</taxon>
        <taxon>Porifera</taxon>
        <taxon>Demospongiae</taxon>
        <taxon>Heteroscleromorpha</taxon>
        <taxon>Haplosclerida</taxon>
        <taxon>Niphatidae</taxon>
        <taxon>Amphimedon</taxon>
    </lineage>
</organism>